<dbReference type="PANTHER" id="PTHR43479">
    <property type="entry name" value="ACREF/ENVCD OPERON REPRESSOR-RELATED"/>
    <property type="match status" value="1"/>
</dbReference>
<evidence type="ECO:0000313" key="6">
    <source>
        <dbReference type="Proteomes" id="UP000339690"/>
    </source>
</evidence>
<dbReference type="AlphaFoldDB" id="A0A5Q2TPP4"/>
<organism evidence="5 6">
    <name type="scientific">Gracilibacillus salitolerans</name>
    <dbReference type="NCBI Taxonomy" id="2663022"/>
    <lineage>
        <taxon>Bacteria</taxon>
        <taxon>Bacillati</taxon>
        <taxon>Bacillota</taxon>
        <taxon>Bacilli</taxon>
        <taxon>Bacillales</taxon>
        <taxon>Bacillaceae</taxon>
        <taxon>Gracilibacillus</taxon>
    </lineage>
</organism>
<dbReference type="Gene3D" id="1.10.357.10">
    <property type="entry name" value="Tetracycline Repressor, domain 2"/>
    <property type="match status" value="1"/>
</dbReference>
<dbReference type="EMBL" id="CP045915">
    <property type="protein sequence ID" value="QGH36715.1"/>
    <property type="molecule type" value="Genomic_DNA"/>
</dbReference>
<dbReference type="Pfam" id="PF14278">
    <property type="entry name" value="TetR_C_8"/>
    <property type="match status" value="1"/>
</dbReference>
<keyword evidence="1" id="KW-0678">Repressor</keyword>
<dbReference type="Proteomes" id="UP000339690">
    <property type="component" value="Chromosome"/>
</dbReference>
<feature type="DNA-binding region" description="H-T-H motif" evidence="3">
    <location>
        <begin position="32"/>
        <end position="51"/>
    </location>
</feature>
<keyword evidence="2 3" id="KW-0238">DNA-binding</keyword>
<evidence type="ECO:0000259" key="4">
    <source>
        <dbReference type="PROSITE" id="PS50977"/>
    </source>
</evidence>
<evidence type="ECO:0000313" key="5">
    <source>
        <dbReference type="EMBL" id="QGH36715.1"/>
    </source>
</evidence>
<dbReference type="RefSeq" id="WP_153792745.1">
    <property type="nucleotide sequence ID" value="NZ_CP045915.1"/>
</dbReference>
<dbReference type="PROSITE" id="PS50977">
    <property type="entry name" value="HTH_TETR_2"/>
    <property type="match status" value="1"/>
</dbReference>
<keyword evidence="6" id="KW-1185">Reference proteome</keyword>
<dbReference type="GO" id="GO:0003677">
    <property type="term" value="F:DNA binding"/>
    <property type="evidence" value="ECO:0007669"/>
    <property type="project" value="UniProtKB-UniRule"/>
</dbReference>
<dbReference type="KEGG" id="grc:GI584_22835"/>
<dbReference type="Pfam" id="PF00440">
    <property type="entry name" value="TetR_N"/>
    <property type="match status" value="1"/>
</dbReference>
<proteinExistence type="predicted"/>
<reference evidence="5 6" key="1">
    <citation type="submission" date="2019-11" db="EMBL/GenBank/DDBJ databases">
        <title>Gracilibacillus salitolerans sp. nov., a moderate halophile isolated from a saline soil in northwest China.</title>
        <authorList>
            <person name="Gan L."/>
        </authorList>
    </citation>
    <scope>NUCLEOTIDE SEQUENCE [LARGE SCALE GENOMIC DNA]</scope>
    <source>
        <strain evidence="5 6">SCU50</strain>
    </source>
</reference>
<dbReference type="PRINTS" id="PR00455">
    <property type="entry name" value="HTHTETR"/>
</dbReference>
<gene>
    <name evidence="5" type="ORF">GI584_22835</name>
</gene>
<evidence type="ECO:0000256" key="1">
    <source>
        <dbReference type="ARBA" id="ARBA00022491"/>
    </source>
</evidence>
<sequence>MKKVDPRVKKTRNFLKNALLELIDEKGFDAITIGNLAEKAEVNRVTFYQHYHDKYDLLEQTIEVMLQHFIETVEPKKRGDLITHKQETSVVYLNLFQFVYDNRKFFKIMLGENGASLFQDRMTKSIEHFVSDTLDMLVPDKSSMDIPQDIIVHYVSSASIGLIKYWVQSGMKYSPDYMAKQLTVLERHGPINTTIGK</sequence>
<evidence type="ECO:0000256" key="2">
    <source>
        <dbReference type="ARBA" id="ARBA00023125"/>
    </source>
</evidence>
<dbReference type="InterPro" id="IPR009057">
    <property type="entry name" value="Homeodomain-like_sf"/>
</dbReference>
<dbReference type="InterPro" id="IPR039532">
    <property type="entry name" value="TetR_C_Firmicutes"/>
</dbReference>
<feature type="domain" description="HTH tetR-type" evidence="4">
    <location>
        <begin position="9"/>
        <end position="69"/>
    </location>
</feature>
<dbReference type="SUPFAM" id="SSF46689">
    <property type="entry name" value="Homeodomain-like"/>
    <property type="match status" value="1"/>
</dbReference>
<protein>
    <submittedName>
        <fullName evidence="5">TetR family transcriptional regulator</fullName>
    </submittedName>
</protein>
<evidence type="ECO:0000256" key="3">
    <source>
        <dbReference type="PROSITE-ProRule" id="PRU00335"/>
    </source>
</evidence>
<dbReference type="InterPro" id="IPR050624">
    <property type="entry name" value="HTH-type_Tx_Regulator"/>
</dbReference>
<dbReference type="InterPro" id="IPR001647">
    <property type="entry name" value="HTH_TetR"/>
</dbReference>
<accession>A0A5Q2TPP4</accession>
<dbReference type="PANTHER" id="PTHR43479:SF23">
    <property type="entry name" value="HTH TETR-TYPE DOMAIN-CONTAINING PROTEIN"/>
    <property type="match status" value="1"/>
</dbReference>
<name>A0A5Q2TPP4_9BACI</name>